<organism evidence="5 6">
    <name type="scientific">Aspergillus leporis</name>
    <dbReference type="NCBI Taxonomy" id="41062"/>
    <lineage>
        <taxon>Eukaryota</taxon>
        <taxon>Fungi</taxon>
        <taxon>Dikarya</taxon>
        <taxon>Ascomycota</taxon>
        <taxon>Pezizomycotina</taxon>
        <taxon>Eurotiomycetes</taxon>
        <taxon>Eurotiomycetidae</taxon>
        <taxon>Eurotiales</taxon>
        <taxon>Aspergillaceae</taxon>
        <taxon>Aspergillus</taxon>
        <taxon>Aspergillus subgen. Circumdati</taxon>
    </lineage>
</organism>
<dbReference type="PROSITE" id="PS50181">
    <property type="entry name" value="FBOX"/>
    <property type="match status" value="1"/>
</dbReference>
<keyword evidence="6" id="KW-1185">Reference proteome</keyword>
<dbReference type="Gene3D" id="1.25.40.20">
    <property type="entry name" value="Ankyrin repeat-containing domain"/>
    <property type="match status" value="1"/>
</dbReference>
<dbReference type="SUPFAM" id="SSF48403">
    <property type="entry name" value="Ankyrin repeat"/>
    <property type="match status" value="1"/>
</dbReference>
<dbReference type="InterPro" id="IPR001810">
    <property type="entry name" value="F-box_dom"/>
</dbReference>
<dbReference type="SUPFAM" id="SSF81383">
    <property type="entry name" value="F-box domain"/>
    <property type="match status" value="1"/>
</dbReference>
<feature type="domain" description="F-box" evidence="4">
    <location>
        <begin position="1"/>
        <end position="55"/>
    </location>
</feature>
<dbReference type="SMART" id="SM00248">
    <property type="entry name" value="ANK"/>
    <property type="match status" value="3"/>
</dbReference>
<dbReference type="CDD" id="cd09917">
    <property type="entry name" value="F-box_SF"/>
    <property type="match status" value="1"/>
</dbReference>
<evidence type="ECO:0000313" key="6">
    <source>
        <dbReference type="Proteomes" id="UP000326565"/>
    </source>
</evidence>
<proteinExistence type="predicted"/>
<feature type="repeat" description="ANK" evidence="3">
    <location>
        <begin position="85"/>
        <end position="117"/>
    </location>
</feature>
<dbReference type="InterPro" id="IPR036770">
    <property type="entry name" value="Ankyrin_rpt-contain_sf"/>
</dbReference>
<dbReference type="InterPro" id="IPR036047">
    <property type="entry name" value="F-box-like_dom_sf"/>
</dbReference>
<dbReference type="InterPro" id="IPR002110">
    <property type="entry name" value="Ankyrin_rpt"/>
</dbReference>
<protein>
    <submittedName>
        <fullName evidence="5">Ankyrin repeat-containing domain protein</fullName>
    </submittedName>
</protein>
<evidence type="ECO:0000259" key="4">
    <source>
        <dbReference type="PROSITE" id="PS50181"/>
    </source>
</evidence>
<evidence type="ECO:0000256" key="1">
    <source>
        <dbReference type="ARBA" id="ARBA00022737"/>
    </source>
</evidence>
<dbReference type="SMART" id="SM00256">
    <property type="entry name" value="FBOX"/>
    <property type="match status" value="1"/>
</dbReference>
<keyword evidence="1" id="KW-0677">Repeat</keyword>
<accession>A0A5N5WKS8</accession>
<dbReference type="AlphaFoldDB" id="A0A5N5WKS8"/>
<dbReference type="OrthoDB" id="20872at2759"/>
<name>A0A5N5WKS8_9EURO</name>
<feature type="repeat" description="ANK" evidence="3">
    <location>
        <begin position="118"/>
        <end position="150"/>
    </location>
</feature>
<dbReference type="Proteomes" id="UP000326565">
    <property type="component" value="Unassembled WGS sequence"/>
</dbReference>
<evidence type="ECO:0000256" key="3">
    <source>
        <dbReference type="PROSITE-ProRule" id="PRU00023"/>
    </source>
</evidence>
<feature type="repeat" description="ANK" evidence="3">
    <location>
        <begin position="151"/>
        <end position="183"/>
    </location>
</feature>
<dbReference type="Pfam" id="PF12796">
    <property type="entry name" value="Ank_2"/>
    <property type="match status" value="1"/>
</dbReference>
<dbReference type="EMBL" id="ML732432">
    <property type="protein sequence ID" value="KAB8067914.1"/>
    <property type="molecule type" value="Genomic_DNA"/>
</dbReference>
<dbReference type="PROSITE" id="PS50297">
    <property type="entry name" value="ANK_REP_REGION"/>
    <property type="match status" value="2"/>
</dbReference>
<dbReference type="Pfam" id="PF00023">
    <property type="entry name" value="Ank"/>
    <property type="match status" value="1"/>
</dbReference>
<reference evidence="5 6" key="1">
    <citation type="submission" date="2019-04" db="EMBL/GenBank/DDBJ databases">
        <title>Friends and foes A comparative genomics study of 23 Aspergillus species from section Flavi.</title>
        <authorList>
            <consortium name="DOE Joint Genome Institute"/>
            <person name="Kjaerbolling I."/>
            <person name="Vesth T."/>
            <person name="Frisvad J.C."/>
            <person name="Nybo J.L."/>
            <person name="Theobald S."/>
            <person name="Kildgaard S."/>
            <person name="Isbrandt T."/>
            <person name="Kuo A."/>
            <person name="Sato A."/>
            <person name="Lyhne E.K."/>
            <person name="Kogle M.E."/>
            <person name="Wiebenga A."/>
            <person name="Kun R.S."/>
            <person name="Lubbers R.J."/>
            <person name="Makela M.R."/>
            <person name="Barry K."/>
            <person name="Chovatia M."/>
            <person name="Clum A."/>
            <person name="Daum C."/>
            <person name="Haridas S."/>
            <person name="He G."/>
            <person name="LaButti K."/>
            <person name="Lipzen A."/>
            <person name="Mondo S."/>
            <person name="Riley R."/>
            <person name="Salamov A."/>
            <person name="Simmons B.A."/>
            <person name="Magnuson J.K."/>
            <person name="Henrissat B."/>
            <person name="Mortensen U.H."/>
            <person name="Larsen T.O."/>
            <person name="Devries R.P."/>
            <person name="Grigoriev I.V."/>
            <person name="Machida M."/>
            <person name="Baker S.E."/>
            <person name="Andersen M.R."/>
        </authorList>
    </citation>
    <scope>NUCLEOTIDE SEQUENCE [LARGE SCALE GENOMIC DNA]</scope>
    <source>
        <strain evidence="5 6">CBS 151.66</strain>
    </source>
</reference>
<dbReference type="PROSITE" id="PS50088">
    <property type="entry name" value="ANK_REPEAT"/>
    <property type="match status" value="3"/>
</dbReference>
<dbReference type="Pfam" id="PF12937">
    <property type="entry name" value="F-box-like"/>
    <property type="match status" value="1"/>
</dbReference>
<evidence type="ECO:0000256" key="2">
    <source>
        <dbReference type="ARBA" id="ARBA00023043"/>
    </source>
</evidence>
<dbReference type="InterPro" id="IPR050776">
    <property type="entry name" value="Ank_Repeat/CDKN_Inhibitor"/>
</dbReference>
<evidence type="ECO:0000313" key="5">
    <source>
        <dbReference type="EMBL" id="KAB8067914.1"/>
    </source>
</evidence>
<gene>
    <name evidence="5" type="ORF">BDV29DRAFT_196077</name>
</gene>
<keyword evidence="2 3" id="KW-0040">ANK repeat</keyword>
<dbReference type="PANTHER" id="PTHR24201">
    <property type="entry name" value="ANK_REP_REGION DOMAIN-CONTAINING PROTEIN"/>
    <property type="match status" value="1"/>
</dbReference>
<sequence>MSALNDLPIELLLEVGLHLDMSSMNALCQVCHPFYRVFNPLLYRHNLVNALWKGIMGKPKTLRKLLEYCHGDRGIGSQYSILNSDGYTPMTAPVCNQNSEVVQIILENGFDSNSTDMHGYTPATCAARTGNEAVMKSLLDYGIDPNQKDSFGRAPISWAAEAGHYGVVKLLIEHEANFELEDDDHETAELSARAKGQDLVPYFLFNYAWRYNGDVPRKPLIWAERNSHGAIVDLLRGKNRVLRLKST</sequence>